<dbReference type="InterPro" id="IPR013149">
    <property type="entry name" value="ADH-like_C"/>
</dbReference>
<dbReference type="Pfam" id="PF00107">
    <property type="entry name" value="ADH_zinc_N"/>
    <property type="match status" value="1"/>
</dbReference>
<dbReference type="Gene3D" id="3.90.180.10">
    <property type="entry name" value="Medium-chain alcohol dehydrogenases, catalytic domain"/>
    <property type="match status" value="1"/>
</dbReference>
<dbReference type="PANTHER" id="PTHR48106:SF8">
    <property type="entry name" value="OS02G0805600 PROTEIN"/>
    <property type="match status" value="1"/>
</dbReference>
<protein>
    <recommendedName>
        <fullName evidence="3">Alcohol dehydrogenase-like C-terminal domain-containing protein</fullName>
    </recommendedName>
</protein>
<gene>
    <name evidence="4" type="ORF">METZ01_LOCUS515561</name>
</gene>
<dbReference type="GO" id="GO:0070402">
    <property type="term" value="F:NADPH binding"/>
    <property type="evidence" value="ECO:0007669"/>
    <property type="project" value="TreeGrafter"/>
</dbReference>
<dbReference type="SUPFAM" id="SSF51735">
    <property type="entry name" value="NAD(P)-binding Rossmann-fold domains"/>
    <property type="match status" value="1"/>
</dbReference>
<feature type="domain" description="Alcohol dehydrogenase-like C-terminal" evidence="3">
    <location>
        <begin position="1"/>
        <end position="112"/>
    </location>
</feature>
<proteinExistence type="predicted"/>
<dbReference type="PANTHER" id="PTHR48106">
    <property type="entry name" value="QUINONE OXIDOREDUCTASE PIG3-RELATED"/>
    <property type="match status" value="1"/>
</dbReference>
<feature type="non-terminal residue" evidence="4">
    <location>
        <position position="1"/>
    </location>
</feature>
<keyword evidence="2" id="KW-0560">Oxidoreductase</keyword>
<dbReference type="Gene3D" id="3.40.50.720">
    <property type="entry name" value="NAD(P)-binding Rossmann-like Domain"/>
    <property type="match status" value="1"/>
</dbReference>
<organism evidence="4">
    <name type="scientific">marine metagenome</name>
    <dbReference type="NCBI Taxonomy" id="408172"/>
    <lineage>
        <taxon>unclassified sequences</taxon>
        <taxon>metagenomes</taxon>
        <taxon>ecological metagenomes</taxon>
    </lineage>
</organism>
<dbReference type="InterPro" id="IPR036291">
    <property type="entry name" value="NAD(P)-bd_dom_sf"/>
</dbReference>
<dbReference type="EMBL" id="UINC01230539">
    <property type="protein sequence ID" value="SVE62707.1"/>
    <property type="molecule type" value="Genomic_DNA"/>
</dbReference>
<evidence type="ECO:0000256" key="2">
    <source>
        <dbReference type="ARBA" id="ARBA00023002"/>
    </source>
</evidence>
<accession>A0A383F0M1</accession>
<evidence type="ECO:0000313" key="4">
    <source>
        <dbReference type="EMBL" id="SVE62707.1"/>
    </source>
</evidence>
<sequence>QLCHQAGCKVIATAGTDAKVARCLELGATFAVNYKQQDFAKAVLAHTDGVDVVLDIAGADYLARNMQLLKLRGRLVVIAVLTGAEAQINLLQMQVKRLRLIGSVLRSRSDEEKNDIIAAFKQRFWPMLVDGRIQTVIEEVLPIERAADAQVILGENRNIGKVILQVRP</sequence>
<evidence type="ECO:0000256" key="1">
    <source>
        <dbReference type="ARBA" id="ARBA00022857"/>
    </source>
</evidence>
<name>A0A383F0M1_9ZZZZ</name>
<keyword evidence="1" id="KW-0521">NADP</keyword>
<evidence type="ECO:0000259" key="3">
    <source>
        <dbReference type="Pfam" id="PF00107"/>
    </source>
</evidence>
<dbReference type="GO" id="GO:0016651">
    <property type="term" value="F:oxidoreductase activity, acting on NAD(P)H"/>
    <property type="evidence" value="ECO:0007669"/>
    <property type="project" value="TreeGrafter"/>
</dbReference>
<dbReference type="AlphaFoldDB" id="A0A383F0M1"/>
<reference evidence="4" key="1">
    <citation type="submission" date="2018-05" db="EMBL/GenBank/DDBJ databases">
        <authorList>
            <person name="Lanie J.A."/>
            <person name="Ng W.-L."/>
            <person name="Kazmierczak K.M."/>
            <person name="Andrzejewski T.M."/>
            <person name="Davidsen T.M."/>
            <person name="Wayne K.J."/>
            <person name="Tettelin H."/>
            <person name="Glass J.I."/>
            <person name="Rusch D."/>
            <person name="Podicherti R."/>
            <person name="Tsui H.-C.T."/>
            <person name="Winkler M.E."/>
        </authorList>
    </citation>
    <scope>NUCLEOTIDE SEQUENCE</scope>
</reference>